<feature type="compositionally biased region" description="Basic and acidic residues" evidence="1">
    <location>
        <begin position="41"/>
        <end position="51"/>
    </location>
</feature>
<dbReference type="Proteomes" id="UP000241872">
    <property type="component" value="Segment"/>
</dbReference>
<accession>A0A2P1N5J2</accession>
<evidence type="ECO:0000256" key="1">
    <source>
        <dbReference type="SAM" id="MobiDB-lite"/>
    </source>
</evidence>
<evidence type="ECO:0000313" key="2">
    <source>
        <dbReference type="EMBL" id="AVP43111.1"/>
    </source>
</evidence>
<feature type="region of interest" description="Disordered" evidence="1">
    <location>
        <begin position="87"/>
        <end position="126"/>
    </location>
</feature>
<feature type="compositionally biased region" description="Acidic residues" evidence="1">
    <location>
        <begin position="52"/>
        <end position="70"/>
    </location>
</feature>
<dbReference type="EMBL" id="MH025888">
    <property type="protein sequence ID" value="AVP43111.1"/>
    <property type="molecule type" value="Genomic_DNA"/>
</dbReference>
<feature type="compositionally biased region" description="Acidic residues" evidence="1">
    <location>
        <begin position="87"/>
        <end position="98"/>
    </location>
</feature>
<name>A0A2P1N5J2_9CAUD</name>
<organism evidence="2 3">
    <name type="scientific">Mycobacterium phage BigMama</name>
    <dbReference type="NCBI Taxonomy" id="2126786"/>
    <lineage>
        <taxon>Viruses</taxon>
        <taxon>Duplodnaviria</taxon>
        <taxon>Heunggongvirae</taxon>
        <taxon>Uroviricota</taxon>
        <taxon>Caudoviricetes</taxon>
        <taxon>Dclasvirinae</taxon>
        <taxon>Plotvirus</taxon>
        <taxon>Plotvirus plot</taxon>
    </lineage>
</organism>
<sequence>MTDTFLAWLAATGLTLSGHDDDGDGDFDGYDDDSDDSDDGASDRGSSRKSDDSDDRDSGDDTDDADDDDLRADLKAKDKKIAKLERDLEDALEMIEEAESQRRRRGDDDDDDDDAEYHELRDENDKLRALLNGPYIRSQISSFRDKDGNPKWDWEDPETVFALLKTADLEVDVETGEIDGLEEQLRDLARNKPFLLRQRSSRRGASGKVPGGSSDKKKPSREDLASDFSAFNTMI</sequence>
<evidence type="ECO:0008006" key="4">
    <source>
        <dbReference type="Google" id="ProtNLM"/>
    </source>
</evidence>
<feature type="region of interest" description="Disordered" evidence="1">
    <location>
        <begin position="192"/>
        <end position="235"/>
    </location>
</feature>
<gene>
    <name evidence="2" type="primary">12</name>
    <name evidence="2" type="ORF">PBI_BIGMAMA_12</name>
</gene>
<reference evidence="3" key="1">
    <citation type="submission" date="2018-03" db="EMBL/GenBank/DDBJ databases">
        <authorList>
            <person name="Robinson P."/>
            <person name="Figel D."/>
            <person name="Zack K.M."/>
            <person name="Garlena R.A."/>
            <person name="Russell D.A."/>
            <person name="Pope W.H."/>
            <person name="Jacobs-Sera D."/>
            <person name="Hatfull G.F."/>
        </authorList>
    </citation>
    <scope>NUCLEOTIDE SEQUENCE [LARGE SCALE GENOMIC DNA]</scope>
</reference>
<feature type="region of interest" description="Disordered" evidence="1">
    <location>
        <begin position="15"/>
        <end position="72"/>
    </location>
</feature>
<protein>
    <recommendedName>
        <fullName evidence="4">Scaffolding protein</fullName>
    </recommendedName>
</protein>
<evidence type="ECO:0000313" key="3">
    <source>
        <dbReference type="Proteomes" id="UP000241872"/>
    </source>
</evidence>
<feature type="compositionally biased region" description="Basic and acidic residues" evidence="1">
    <location>
        <begin position="117"/>
        <end position="126"/>
    </location>
</feature>
<feature type="compositionally biased region" description="Basic and acidic residues" evidence="1">
    <location>
        <begin position="214"/>
        <end position="224"/>
    </location>
</feature>
<feature type="compositionally biased region" description="Acidic residues" evidence="1">
    <location>
        <begin position="21"/>
        <end position="40"/>
    </location>
</feature>
<proteinExistence type="predicted"/>